<dbReference type="EMBL" id="QZWG01001002">
    <property type="protein sequence ID" value="RZB41453.1"/>
    <property type="molecule type" value="Genomic_DNA"/>
</dbReference>
<evidence type="ECO:0000313" key="2">
    <source>
        <dbReference type="EMBL" id="RZB41453.1"/>
    </source>
</evidence>
<dbReference type="EMBL" id="QZWG01001002">
    <property type="protein sequence ID" value="RZB41452.1"/>
    <property type="molecule type" value="Genomic_DNA"/>
</dbReference>
<name>A0A445EYK7_GLYSO</name>
<organism evidence="2 3">
    <name type="scientific">Glycine soja</name>
    <name type="common">Wild soybean</name>
    <dbReference type="NCBI Taxonomy" id="3848"/>
    <lineage>
        <taxon>Eukaryota</taxon>
        <taxon>Viridiplantae</taxon>
        <taxon>Streptophyta</taxon>
        <taxon>Embryophyta</taxon>
        <taxon>Tracheophyta</taxon>
        <taxon>Spermatophyta</taxon>
        <taxon>Magnoliopsida</taxon>
        <taxon>eudicotyledons</taxon>
        <taxon>Gunneridae</taxon>
        <taxon>Pentapetalae</taxon>
        <taxon>rosids</taxon>
        <taxon>fabids</taxon>
        <taxon>Fabales</taxon>
        <taxon>Fabaceae</taxon>
        <taxon>Papilionoideae</taxon>
        <taxon>50 kb inversion clade</taxon>
        <taxon>NPAAA clade</taxon>
        <taxon>indigoferoid/millettioid clade</taxon>
        <taxon>Phaseoleae</taxon>
        <taxon>Glycine</taxon>
        <taxon>Glycine subgen. Soja</taxon>
    </lineage>
</organism>
<dbReference type="Proteomes" id="UP000289340">
    <property type="component" value="Unassembled WGS sequence"/>
</dbReference>
<evidence type="ECO:0000313" key="3">
    <source>
        <dbReference type="Proteomes" id="UP000289340"/>
    </source>
</evidence>
<gene>
    <name evidence="1" type="ORF">D0Y65_055217</name>
    <name evidence="2" type="ORF">D0Y65_055218</name>
</gene>
<proteinExistence type="predicted"/>
<reference evidence="2 3" key="1">
    <citation type="submission" date="2018-09" db="EMBL/GenBank/DDBJ databases">
        <title>A high-quality reference genome of wild soybean provides a powerful tool to mine soybean genomes.</title>
        <authorList>
            <person name="Xie M."/>
            <person name="Chung C.Y.L."/>
            <person name="Li M.-W."/>
            <person name="Wong F.-L."/>
            <person name="Chan T.-F."/>
            <person name="Lam H.-M."/>
        </authorList>
    </citation>
    <scope>NUCLEOTIDE SEQUENCE [LARGE SCALE GENOMIC DNA]</scope>
    <source>
        <strain evidence="3">cv. W05</strain>
        <tissue evidence="2">Hypocotyl of etiolated seedlings</tissue>
    </source>
</reference>
<dbReference type="AlphaFoldDB" id="A0A445EYK7"/>
<comment type="caution">
    <text evidence="2">The sequence shown here is derived from an EMBL/GenBank/DDBJ whole genome shotgun (WGS) entry which is preliminary data.</text>
</comment>
<evidence type="ECO:0000313" key="1">
    <source>
        <dbReference type="EMBL" id="RZB41452.1"/>
    </source>
</evidence>
<accession>A0A445EYK7</accession>
<sequence length="57" mass="6287">FICDIDNHGCLSGSVDLDLNLDYHGTLKGFLISHLDFTQQFSMGLRVTIGASMVAWI</sequence>
<keyword evidence="3" id="KW-1185">Reference proteome</keyword>
<feature type="non-terminal residue" evidence="2">
    <location>
        <position position="1"/>
    </location>
</feature>
<protein>
    <submittedName>
        <fullName evidence="2">Uncharacterized protein</fullName>
    </submittedName>
</protein>